<dbReference type="Proteomes" id="UP000824540">
    <property type="component" value="Unassembled WGS sequence"/>
</dbReference>
<protein>
    <recommendedName>
        <fullName evidence="1">Calponin-homology (CH) domain-containing protein</fullName>
    </recommendedName>
</protein>
<feature type="domain" description="Calponin-homology (CH)" evidence="1">
    <location>
        <begin position="7"/>
        <end position="119"/>
    </location>
</feature>
<dbReference type="InterPro" id="IPR052111">
    <property type="entry name" value="Spermatogenesis_Ciliary_MAP"/>
</dbReference>
<dbReference type="InterPro" id="IPR036872">
    <property type="entry name" value="CH_dom_sf"/>
</dbReference>
<evidence type="ECO:0000313" key="3">
    <source>
        <dbReference type="Proteomes" id="UP000824540"/>
    </source>
</evidence>
<dbReference type="PANTHER" id="PTHR12509:SF9">
    <property type="entry name" value="SPERM FLAGELLAR PROTEIN 1 ISOFORM X1"/>
    <property type="match status" value="1"/>
</dbReference>
<dbReference type="AlphaFoldDB" id="A0A8T2NK83"/>
<dbReference type="InterPro" id="IPR001715">
    <property type="entry name" value="CH_dom"/>
</dbReference>
<dbReference type="GO" id="GO:0008017">
    <property type="term" value="F:microtubule binding"/>
    <property type="evidence" value="ECO:0007669"/>
    <property type="project" value="TreeGrafter"/>
</dbReference>
<evidence type="ECO:0000313" key="2">
    <source>
        <dbReference type="EMBL" id="KAG9341123.1"/>
    </source>
</evidence>
<dbReference type="GO" id="GO:0005930">
    <property type="term" value="C:axoneme"/>
    <property type="evidence" value="ECO:0007669"/>
    <property type="project" value="TreeGrafter"/>
</dbReference>
<proteinExistence type="predicted"/>
<dbReference type="InterPro" id="IPR010441">
    <property type="entry name" value="CH_2"/>
</dbReference>
<dbReference type="EMBL" id="JAFBMS010000038">
    <property type="protein sequence ID" value="KAG9341123.1"/>
    <property type="molecule type" value="Genomic_DNA"/>
</dbReference>
<dbReference type="GO" id="GO:0051493">
    <property type="term" value="P:regulation of cytoskeleton organization"/>
    <property type="evidence" value="ECO:0007669"/>
    <property type="project" value="TreeGrafter"/>
</dbReference>
<comment type="caution">
    <text evidence="2">The sequence shown here is derived from an EMBL/GenBank/DDBJ whole genome shotgun (WGS) entry which is preliminary data.</text>
</comment>
<keyword evidence="3" id="KW-1185">Reference proteome</keyword>
<dbReference type="Gene3D" id="1.10.418.10">
    <property type="entry name" value="Calponin-like domain"/>
    <property type="match status" value="1"/>
</dbReference>
<dbReference type="Pfam" id="PF06294">
    <property type="entry name" value="CH_2"/>
    <property type="match status" value="1"/>
</dbReference>
<dbReference type="FunFam" id="1.10.418.10:FF:000059">
    <property type="entry name" value="RIKEN cDNA 6430531B16 gene"/>
    <property type="match status" value="1"/>
</dbReference>
<sequence length="176" mass="20444">MNKELDEETLQDLYAWIDKIPLSRPKRNITRDFSDGVMAAEVVKYFFPKLVELHNYTPANSTHQKLSNWGTLNRQGPRRCVFHRQASVKPYITLLSVSYGCTRPQGRVGIKVFAKLNFNVPEDVIKKITLCTAGYIEPILCTLREKIDDKRLGRNFEERIIKDLEYYSTINDKSQT</sequence>
<dbReference type="SUPFAM" id="SSF47576">
    <property type="entry name" value="Calponin-homology domain, CH-domain"/>
    <property type="match status" value="1"/>
</dbReference>
<dbReference type="OrthoDB" id="193300at2759"/>
<dbReference type="PROSITE" id="PS50021">
    <property type="entry name" value="CH"/>
    <property type="match status" value="1"/>
</dbReference>
<accession>A0A8T2NK83</accession>
<organism evidence="2 3">
    <name type="scientific">Albula glossodonta</name>
    <name type="common">roundjaw bonefish</name>
    <dbReference type="NCBI Taxonomy" id="121402"/>
    <lineage>
        <taxon>Eukaryota</taxon>
        <taxon>Metazoa</taxon>
        <taxon>Chordata</taxon>
        <taxon>Craniata</taxon>
        <taxon>Vertebrata</taxon>
        <taxon>Euteleostomi</taxon>
        <taxon>Actinopterygii</taxon>
        <taxon>Neopterygii</taxon>
        <taxon>Teleostei</taxon>
        <taxon>Albuliformes</taxon>
        <taxon>Albulidae</taxon>
        <taxon>Albula</taxon>
    </lineage>
</organism>
<name>A0A8T2NK83_9TELE</name>
<dbReference type="PANTHER" id="PTHR12509">
    <property type="entry name" value="SPERMATOGENESIS-ASSOCIATED 4-RELATED"/>
    <property type="match status" value="1"/>
</dbReference>
<feature type="non-terminal residue" evidence="2">
    <location>
        <position position="176"/>
    </location>
</feature>
<reference evidence="2" key="1">
    <citation type="thesis" date="2021" institute="BYU ScholarsArchive" country="Provo, UT, USA">
        <title>Applications of and Algorithms for Genome Assembly and Genomic Analyses with an Emphasis on Marine Teleosts.</title>
        <authorList>
            <person name="Pickett B.D."/>
        </authorList>
    </citation>
    <scope>NUCLEOTIDE SEQUENCE</scope>
    <source>
        <strain evidence="2">HI-2016</strain>
    </source>
</reference>
<evidence type="ECO:0000259" key="1">
    <source>
        <dbReference type="PROSITE" id="PS50021"/>
    </source>
</evidence>
<gene>
    <name evidence="2" type="ORF">JZ751_019877</name>
</gene>